<organism evidence="2 3">
    <name type="scientific">Chitinophaga pollutisoli</name>
    <dbReference type="NCBI Taxonomy" id="3133966"/>
    <lineage>
        <taxon>Bacteria</taxon>
        <taxon>Pseudomonadati</taxon>
        <taxon>Bacteroidota</taxon>
        <taxon>Chitinophagia</taxon>
        <taxon>Chitinophagales</taxon>
        <taxon>Chitinophagaceae</taxon>
        <taxon>Chitinophaga</taxon>
    </lineage>
</organism>
<protein>
    <submittedName>
        <fullName evidence="2">Uncharacterized protein</fullName>
    </submittedName>
</protein>
<feature type="chain" id="PRO_5045663969" evidence="1">
    <location>
        <begin position="19"/>
        <end position="69"/>
    </location>
</feature>
<evidence type="ECO:0000313" key="3">
    <source>
        <dbReference type="Proteomes" id="UP001485459"/>
    </source>
</evidence>
<dbReference type="RefSeq" id="WP_341835526.1">
    <property type="nucleotide sequence ID" value="NZ_CP149822.1"/>
</dbReference>
<sequence>MKQFLLLLLLSLPFSAGKAQVRLTIQLDKGLKGPYSGRLFVHTLKDTSQQFNDRNMAEEPAFSMPVKTG</sequence>
<keyword evidence="1" id="KW-0732">Signal</keyword>
<feature type="signal peptide" evidence="1">
    <location>
        <begin position="1"/>
        <end position="18"/>
    </location>
</feature>
<dbReference type="EMBL" id="CP149822">
    <property type="protein sequence ID" value="WZN40611.1"/>
    <property type="molecule type" value="Genomic_DNA"/>
</dbReference>
<proteinExistence type="predicted"/>
<reference evidence="3" key="1">
    <citation type="submission" date="2024-03" db="EMBL/GenBank/DDBJ databases">
        <title>Chitinophaga horti sp. nov., isolated from garden soil.</title>
        <authorList>
            <person name="Lee D.S."/>
            <person name="Han D.M."/>
            <person name="Baek J.H."/>
            <person name="Choi D.G."/>
            <person name="Jeon J.H."/>
            <person name="Jeon C.O."/>
        </authorList>
    </citation>
    <scope>NUCLEOTIDE SEQUENCE [LARGE SCALE GENOMIC DNA]</scope>
    <source>
        <strain evidence="3">GPA1</strain>
    </source>
</reference>
<evidence type="ECO:0000313" key="2">
    <source>
        <dbReference type="EMBL" id="WZN40611.1"/>
    </source>
</evidence>
<gene>
    <name evidence="2" type="ORF">WJU16_21860</name>
</gene>
<dbReference type="Proteomes" id="UP001485459">
    <property type="component" value="Chromosome"/>
</dbReference>
<accession>A0ABZ2YLL2</accession>
<evidence type="ECO:0000256" key="1">
    <source>
        <dbReference type="SAM" id="SignalP"/>
    </source>
</evidence>
<name>A0ABZ2YLL2_9BACT</name>
<keyword evidence="3" id="KW-1185">Reference proteome</keyword>